<feature type="transmembrane region" description="Helical" evidence="1">
    <location>
        <begin position="7"/>
        <end position="24"/>
    </location>
</feature>
<dbReference type="EMBL" id="JBHTJR010000001">
    <property type="protein sequence ID" value="MFD0991578.1"/>
    <property type="molecule type" value="Genomic_DNA"/>
</dbReference>
<comment type="caution">
    <text evidence="2">The sequence shown here is derived from an EMBL/GenBank/DDBJ whole genome shotgun (WGS) entry which is preliminary data.</text>
</comment>
<gene>
    <name evidence="2" type="ORF">ACFQ1U_00025</name>
</gene>
<organism evidence="2 3">
    <name type="scientific">Tenacibaculum geojense</name>
    <dbReference type="NCBI Taxonomy" id="915352"/>
    <lineage>
        <taxon>Bacteria</taxon>
        <taxon>Pseudomonadati</taxon>
        <taxon>Bacteroidota</taxon>
        <taxon>Flavobacteriia</taxon>
        <taxon>Flavobacteriales</taxon>
        <taxon>Flavobacteriaceae</taxon>
        <taxon>Tenacibaculum</taxon>
    </lineage>
</organism>
<evidence type="ECO:0008006" key="4">
    <source>
        <dbReference type="Google" id="ProtNLM"/>
    </source>
</evidence>
<evidence type="ECO:0000256" key="1">
    <source>
        <dbReference type="SAM" id="Phobius"/>
    </source>
</evidence>
<protein>
    <recommendedName>
        <fullName evidence="4">DUF4199 domain-containing protein</fullName>
    </recommendedName>
</protein>
<feature type="transmembrane region" description="Helical" evidence="1">
    <location>
        <begin position="36"/>
        <end position="52"/>
    </location>
</feature>
<feature type="transmembrane region" description="Helical" evidence="1">
    <location>
        <begin position="64"/>
        <end position="91"/>
    </location>
</feature>
<feature type="transmembrane region" description="Helical" evidence="1">
    <location>
        <begin position="111"/>
        <end position="135"/>
    </location>
</feature>
<keyword evidence="1" id="KW-0812">Transmembrane</keyword>
<name>A0ABW3JPS3_9FLAO</name>
<keyword evidence="3" id="KW-1185">Reference proteome</keyword>
<dbReference type="RefSeq" id="WP_386104017.1">
    <property type="nucleotide sequence ID" value="NZ_JBHTJR010000001.1"/>
</dbReference>
<sequence>MNTNKIIFKNAFIIFAGIAIYFFLMKLLGLENISELRFLNFIFVFWGVNNAIKANIKYNQENLYVNNFSVGAATSIVSVGITILGLLLYVGAFDPNFIEFLETSFFWGSRLSLPLVVFALAIEGIASSVTCSFILMQYYKNYKVQDTVLS</sequence>
<evidence type="ECO:0000313" key="2">
    <source>
        <dbReference type="EMBL" id="MFD0991578.1"/>
    </source>
</evidence>
<keyword evidence="1" id="KW-1133">Transmembrane helix</keyword>
<keyword evidence="1" id="KW-0472">Membrane</keyword>
<accession>A0ABW3JPS3</accession>
<reference evidence="3" key="1">
    <citation type="journal article" date="2019" name="Int. J. Syst. Evol. Microbiol.">
        <title>The Global Catalogue of Microorganisms (GCM) 10K type strain sequencing project: providing services to taxonomists for standard genome sequencing and annotation.</title>
        <authorList>
            <consortium name="The Broad Institute Genomics Platform"/>
            <consortium name="The Broad Institute Genome Sequencing Center for Infectious Disease"/>
            <person name="Wu L."/>
            <person name="Ma J."/>
        </authorList>
    </citation>
    <scope>NUCLEOTIDE SEQUENCE [LARGE SCALE GENOMIC DNA]</scope>
    <source>
        <strain evidence="3">CCUG 60527</strain>
    </source>
</reference>
<proteinExistence type="predicted"/>
<evidence type="ECO:0000313" key="3">
    <source>
        <dbReference type="Proteomes" id="UP001597062"/>
    </source>
</evidence>
<dbReference type="Proteomes" id="UP001597062">
    <property type="component" value="Unassembled WGS sequence"/>
</dbReference>